<keyword evidence="2" id="KW-1185">Reference proteome</keyword>
<dbReference type="Proteomes" id="UP000826195">
    <property type="component" value="Unassembled WGS sequence"/>
</dbReference>
<comment type="caution">
    <text evidence="1">The sequence shown here is derived from an EMBL/GenBank/DDBJ whole genome shotgun (WGS) entry which is preliminary data.</text>
</comment>
<proteinExistence type="predicted"/>
<dbReference type="AlphaFoldDB" id="A0AAV7IJ08"/>
<organism evidence="1 2">
    <name type="scientific">Cotesia glomerata</name>
    <name type="common">Lepidopteran parasitic wasp</name>
    <name type="synonym">Apanteles glomeratus</name>
    <dbReference type="NCBI Taxonomy" id="32391"/>
    <lineage>
        <taxon>Eukaryota</taxon>
        <taxon>Metazoa</taxon>
        <taxon>Ecdysozoa</taxon>
        <taxon>Arthropoda</taxon>
        <taxon>Hexapoda</taxon>
        <taxon>Insecta</taxon>
        <taxon>Pterygota</taxon>
        <taxon>Neoptera</taxon>
        <taxon>Endopterygota</taxon>
        <taxon>Hymenoptera</taxon>
        <taxon>Apocrita</taxon>
        <taxon>Ichneumonoidea</taxon>
        <taxon>Braconidae</taxon>
        <taxon>Microgastrinae</taxon>
        <taxon>Cotesia</taxon>
    </lineage>
</organism>
<accession>A0AAV7IJ08</accession>
<evidence type="ECO:0000313" key="1">
    <source>
        <dbReference type="EMBL" id="KAH0552436.1"/>
    </source>
</evidence>
<reference evidence="1 2" key="1">
    <citation type="journal article" date="2021" name="J. Hered.">
        <title>A chromosome-level genome assembly of the parasitoid wasp, Cotesia glomerata (Hymenoptera: Braconidae).</title>
        <authorList>
            <person name="Pinto B.J."/>
            <person name="Weis J.J."/>
            <person name="Gamble T."/>
            <person name="Ode P.J."/>
            <person name="Paul R."/>
            <person name="Zaspel J.M."/>
        </authorList>
    </citation>
    <scope>NUCLEOTIDE SEQUENCE [LARGE SCALE GENOMIC DNA]</scope>
    <source>
        <strain evidence="1">CgM1</strain>
    </source>
</reference>
<evidence type="ECO:0000313" key="2">
    <source>
        <dbReference type="Proteomes" id="UP000826195"/>
    </source>
</evidence>
<sequence>MLTHKAITKNAQRLGAIQRSSKTKPATTTSIDLEIEEILRQLMALAFLPGKDIPNALITILERIKNFEVFQKMKIFSNYYIKQWIKMRKPEEWSQFTNIRRTNNATELWNRDLNCAFAKRSFIWTFTSIVIICNDILFKVISRTVHFV</sequence>
<gene>
    <name evidence="1" type="ORF">KQX54_010015</name>
</gene>
<protein>
    <submittedName>
        <fullName evidence="1">Uncharacterized protein</fullName>
    </submittedName>
</protein>
<name>A0AAV7IJ08_COTGL</name>
<dbReference type="EMBL" id="JAHXZJ010001492">
    <property type="protein sequence ID" value="KAH0552436.1"/>
    <property type="molecule type" value="Genomic_DNA"/>
</dbReference>